<evidence type="ECO:0000256" key="1">
    <source>
        <dbReference type="ARBA" id="ARBA00022450"/>
    </source>
</evidence>
<keyword evidence="4" id="KW-1133">Transmembrane helix</keyword>
<name>A0A835Z282_9STRA</name>
<keyword evidence="4" id="KW-0472">Membrane</keyword>
<keyword evidence="1" id="KW-0596">Phosphopantetheine</keyword>
<protein>
    <recommendedName>
        <fullName evidence="5">Carrier domain-containing protein</fullName>
    </recommendedName>
</protein>
<dbReference type="InterPro" id="IPR006162">
    <property type="entry name" value="Ppantetheine_attach_site"/>
</dbReference>
<dbReference type="InterPro" id="IPR009081">
    <property type="entry name" value="PP-bd_ACP"/>
</dbReference>
<proteinExistence type="predicted"/>
<keyword evidence="4" id="KW-0812">Transmembrane</keyword>
<feature type="compositionally biased region" description="Low complexity" evidence="3">
    <location>
        <begin position="185"/>
        <end position="212"/>
    </location>
</feature>
<dbReference type="PROSITE" id="PS50075">
    <property type="entry name" value="CARRIER"/>
    <property type="match status" value="1"/>
</dbReference>
<organism evidence="6 7">
    <name type="scientific">Tribonema minus</name>
    <dbReference type="NCBI Taxonomy" id="303371"/>
    <lineage>
        <taxon>Eukaryota</taxon>
        <taxon>Sar</taxon>
        <taxon>Stramenopiles</taxon>
        <taxon>Ochrophyta</taxon>
        <taxon>PX clade</taxon>
        <taxon>Xanthophyceae</taxon>
        <taxon>Tribonematales</taxon>
        <taxon>Tribonemataceae</taxon>
        <taxon>Tribonema</taxon>
    </lineage>
</organism>
<dbReference type="InterPro" id="IPR036736">
    <property type="entry name" value="ACP-like_sf"/>
</dbReference>
<evidence type="ECO:0000256" key="3">
    <source>
        <dbReference type="SAM" id="MobiDB-lite"/>
    </source>
</evidence>
<dbReference type="Pfam" id="PF00550">
    <property type="entry name" value="PP-binding"/>
    <property type="match status" value="1"/>
</dbReference>
<accession>A0A835Z282</accession>
<evidence type="ECO:0000256" key="2">
    <source>
        <dbReference type="ARBA" id="ARBA00022553"/>
    </source>
</evidence>
<feature type="transmembrane region" description="Helical" evidence="4">
    <location>
        <begin position="430"/>
        <end position="451"/>
    </location>
</feature>
<reference evidence="6" key="1">
    <citation type="submission" date="2021-02" db="EMBL/GenBank/DDBJ databases">
        <title>First Annotated Genome of the Yellow-green Alga Tribonema minus.</title>
        <authorList>
            <person name="Mahan K.M."/>
        </authorList>
    </citation>
    <scope>NUCLEOTIDE SEQUENCE</scope>
    <source>
        <strain evidence="6">UTEX B ZZ1240</strain>
    </source>
</reference>
<feature type="region of interest" description="Disordered" evidence="3">
    <location>
        <begin position="152"/>
        <end position="212"/>
    </location>
</feature>
<evidence type="ECO:0000313" key="7">
    <source>
        <dbReference type="Proteomes" id="UP000664859"/>
    </source>
</evidence>
<comment type="caution">
    <text evidence="6">The sequence shown here is derived from an EMBL/GenBank/DDBJ whole genome shotgun (WGS) entry which is preliminary data.</text>
</comment>
<dbReference type="EMBL" id="JAFCMP010000118">
    <property type="protein sequence ID" value="KAG5185886.1"/>
    <property type="molecule type" value="Genomic_DNA"/>
</dbReference>
<dbReference type="PROSITE" id="PS00012">
    <property type="entry name" value="PHOSPHOPANTETHEINE"/>
    <property type="match status" value="1"/>
</dbReference>
<evidence type="ECO:0000259" key="5">
    <source>
        <dbReference type="PROSITE" id="PS50075"/>
    </source>
</evidence>
<keyword evidence="2" id="KW-0597">Phosphoprotein</keyword>
<gene>
    <name evidence="6" type="ORF">JKP88DRAFT_310988</name>
</gene>
<dbReference type="AlphaFoldDB" id="A0A835Z282"/>
<feature type="compositionally biased region" description="Basic and acidic residues" evidence="3">
    <location>
        <begin position="163"/>
        <end position="177"/>
    </location>
</feature>
<dbReference type="Gene3D" id="1.10.1200.10">
    <property type="entry name" value="ACP-like"/>
    <property type="match status" value="1"/>
</dbReference>
<sequence length="667" mass="67286">MWPTCLNACALCQVLHRSTDPALLRAAAVIGGALAKDVINAQEIALLDGIADTESRRAAGEVALHDSAAQTDSRREVALLDSAAQTDSRREVALLDSAAQTDSRREVALLDSAAQTDSRREVALLDSVAPTDSRREVALLDSAAQTDSRREVALLDSAAQTDSRQERRGERRLESIERAGFVLQASAEGSGDGSSAPVSDTSSSAAADHGSAPHGAAAAAAAAARMTDPDILREAGLVLGVGSAPPVDSPLRELGLDSMQGVQLLGQLETRFALSLPDEALADPDTTLRDIVRALAGADTTLRNIVRAIRAGGQPVANRYVAFDCARVAAALAREAALGQSVGSSGGGGSSSGGGGAAAAAGRICTGSFHTGLLPHGCLKCDTSQRAQQRRQQRASLSAALISAAYSSPSAFIALVTIGAAVVMRIATSVASAAPLAAVVLLPLLLLLQLLRAPWRALARQTPRSAAAAALLRRYGFRIAAPLTTVDAAAAAAAAAAPAPTAAAPAATVATITGPYIMVGFGHDSLSQALAALALPPLLGLRVVAPPPLPAAVARNRACAAAAVRSAAAMGASMGLELPCAEADAAARVIVAAVLRAGLDVLPVAALGSGGARALVLGKPLGLPKQLAASGSPADVDTAAAYAARELVTAARALAETHRAAYHGTRD</sequence>
<feature type="transmembrane region" description="Helical" evidence="4">
    <location>
        <begin position="399"/>
        <end position="424"/>
    </location>
</feature>
<evidence type="ECO:0000313" key="6">
    <source>
        <dbReference type="EMBL" id="KAG5185886.1"/>
    </source>
</evidence>
<keyword evidence="7" id="KW-1185">Reference proteome</keyword>
<dbReference type="Proteomes" id="UP000664859">
    <property type="component" value="Unassembled WGS sequence"/>
</dbReference>
<dbReference type="SUPFAM" id="SSF47336">
    <property type="entry name" value="ACP-like"/>
    <property type="match status" value="1"/>
</dbReference>
<evidence type="ECO:0000256" key="4">
    <source>
        <dbReference type="SAM" id="Phobius"/>
    </source>
</evidence>
<feature type="domain" description="Carrier" evidence="5">
    <location>
        <begin position="222"/>
        <end position="299"/>
    </location>
</feature>